<evidence type="ECO:0000256" key="1">
    <source>
        <dbReference type="SAM" id="Phobius"/>
    </source>
</evidence>
<dbReference type="EMBL" id="BTSX01000004">
    <property type="protein sequence ID" value="GMS96638.1"/>
    <property type="molecule type" value="Genomic_DNA"/>
</dbReference>
<keyword evidence="3" id="KW-1185">Reference proteome</keyword>
<proteinExistence type="predicted"/>
<comment type="caution">
    <text evidence="2">The sequence shown here is derived from an EMBL/GenBank/DDBJ whole genome shotgun (WGS) entry which is preliminary data.</text>
</comment>
<organism evidence="2 3">
    <name type="scientific">Pristionchus entomophagus</name>
    <dbReference type="NCBI Taxonomy" id="358040"/>
    <lineage>
        <taxon>Eukaryota</taxon>
        <taxon>Metazoa</taxon>
        <taxon>Ecdysozoa</taxon>
        <taxon>Nematoda</taxon>
        <taxon>Chromadorea</taxon>
        <taxon>Rhabditida</taxon>
        <taxon>Rhabditina</taxon>
        <taxon>Diplogasteromorpha</taxon>
        <taxon>Diplogasteroidea</taxon>
        <taxon>Neodiplogasteridae</taxon>
        <taxon>Pristionchus</taxon>
    </lineage>
</organism>
<evidence type="ECO:0008006" key="4">
    <source>
        <dbReference type="Google" id="ProtNLM"/>
    </source>
</evidence>
<keyword evidence="1" id="KW-0812">Transmembrane</keyword>
<name>A0AAV5TQV3_9BILA</name>
<feature type="non-terminal residue" evidence="2">
    <location>
        <position position="1"/>
    </location>
</feature>
<keyword evidence="1" id="KW-1133">Transmembrane helix</keyword>
<evidence type="ECO:0000313" key="2">
    <source>
        <dbReference type="EMBL" id="GMS96638.1"/>
    </source>
</evidence>
<feature type="transmembrane region" description="Helical" evidence="1">
    <location>
        <begin position="17"/>
        <end position="36"/>
    </location>
</feature>
<dbReference type="AlphaFoldDB" id="A0AAV5TQV3"/>
<reference evidence="2" key="1">
    <citation type="submission" date="2023-10" db="EMBL/GenBank/DDBJ databases">
        <title>Genome assembly of Pristionchus species.</title>
        <authorList>
            <person name="Yoshida K."/>
            <person name="Sommer R.J."/>
        </authorList>
    </citation>
    <scope>NUCLEOTIDE SEQUENCE</scope>
    <source>
        <strain evidence="2">RS0144</strain>
    </source>
</reference>
<sequence length="100" mass="11532">YGHVCKTYRSSSSPLPAPVYTVIFPSPCVFFSLIHIPTWGQRRRQHIAFLVISWEIGSIMSQKTFENMRVNSCSQLIAYRCEDVVALYVFCPDCRYMSLS</sequence>
<keyword evidence="1" id="KW-0472">Membrane</keyword>
<dbReference type="Proteomes" id="UP001432027">
    <property type="component" value="Unassembled WGS sequence"/>
</dbReference>
<evidence type="ECO:0000313" key="3">
    <source>
        <dbReference type="Proteomes" id="UP001432027"/>
    </source>
</evidence>
<gene>
    <name evidence="2" type="ORF">PENTCL1PPCAC_18813</name>
</gene>
<protein>
    <recommendedName>
        <fullName evidence="4">G protein-coupled receptor</fullName>
    </recommendedName>
</protein>
<accession>A0AAV5TQV3</accession>